<keyword evidence="2" id="KW-1185">Reference proteome</keyword>
<protein>
    <submittedName>
        <fullName evidence="1">Uncharacterized protein</fullName>
    </submittedName>
</protein>
<gene>
    <name evidence="1" type="ORF">BJ138DRAFT_1125100</name>
</gene>
<name>A0ACB8AI24_9AGAM</name>
<reference evidence="1" key="1">
    <citation type="journal article" date="2021" name="New Phytol.">
        <title>Evolutionary innovations through gain and loss of genes in the ectomycorrhizal Boletales.</title>
        <authorList>
            <person name="Wu G."/>
            <person name="Miyauchi S."/>
            <person name="Morin E."/>
            <person name="Kuo A."/>
            <person name="Drula E."/>
            <person name="Varga T."/>
            <person name="Kohler A."/>
            <person name="Feng B."/>
            <person name="Cao Y."/>
            <person name="Lipzen A."/>
            <person name="Daum C."/>
            <person name="Hundley H."/>
            <person name="Pangilinan J."/>
            <person name="Johnson J."/>
            <person name="Barry K."/>
            <person name="LaButti K."/>
            <person name="Ng V."/>
            <person name="Ahrendt S."/>
            <person name="Min B."/>
            <person name="Choi I.G."/>
            <person name="Park H."/>
            <person name="Plett J.M."/>
            <person name="Magnuson J."/>
            <person name="Spatafora J.W."/>
            <person name="Nagy L.G."/>
            <person name="Henrissat B."/>
            <person name="Grigoriev I.V."/>
            <person name="Yang Z.L."/>
            <person name="Xu J."/>
            <person name="Martin F.M."/>
        </authorList>
    </citation>
    <scope>NUCLEOTIDE SEQUENCE</scope>
    <source>
        <strain evidence="1">ATCC 28755</strain>
    </source>
</reference>
<comment type="caution">
    <text evidence="1">The sequence shown here is derived from an EMBL/GenBank/DDBJ whole genome shotgun (WGS) entry which is preliminary data.</text>
</comment>
<evidence type="ECO:0000313" key="2">
    <source>
        <dbReference type="Proteomes" id="UP000790377"/>
    </source>
</evidence>
<dbReference type="EMBL" id="MU267648">
    <property type="protein sequence ID" value="KAH7912574.1"/>
    <property type="molecule type" value="Genomic_DNA"/>
</dbReference>
<organism evidence="1 2">
    <name type="scientific">Hygrophoropsis aurantiaca</name>
    <dbReference type="NCBI Taxonomy" id="72124"/>
    <lineage>
        <taxon>Eukaryota</taxon>
        <taxon>Fungi</taxon>
        <taxon>Dikarya</taxon>
        <taxon>Basidiomycota</taxon>
        <taxon>Agaricomycotina</taxon>
        <taxon>Agaricomycetes</taxon>
        <taxon>Agaricomycetidae</taxon>
        <taxon>Boletales</taxon>
        <taxon>Coniophorineae</taxon>
        <taxon>Hygrophoropsidaceae</taxon>
        <taxon>Hygrophoropsis</taxon>
    </lineage>
</organism>
<proteinExistence type="predicted"/>
<sequence length="534" mass="60590">MQHETADEYNDTALALPINKAKIASDDCILPQELKELETESSDTYSFRALWKTPFEIWREIFQQVIPPSIFLDSSLCRGPRSLWCHALRTKKDLISVCKTWYNVGIHLLYQQIVLRRFPQIYSLLQCLALNSDLGPMIKDITVSCFVLSDDSPLIKSELNRLLNYCPLVSHFTLAFESPTRSELYSPSDFLAAATHMLSNITHLEFGPKVIFSDVVPYLTHCKSLISLTFDMHGQTSGDMATEVVDLPMLETLQISWDSKHLNEAAVLGDIAFWSMPRLHRFTIHQTEFWMDMAELYYFPFLKKYGPALSTLCVAVSRAVFSGVIPRTSFVQSLLDFCPNLEHLAIFSPVLAEKMSHKTLKWIDIWASAYNRLPAPGEDHFPAPDDVEGFMKAQDFPMLRGVRTPDWALPSTTGPALHLRVPPNMIGGGESMEWLFPGVHVRHDPGHLYRRDLDYVPSYFSAVQAREQSDTSNGDGESTDEDSDTYTEESDWYGDNYSSSDHCSYTDTEDSPFRPFAPTYSGGNAEWESESEGY</sequence>
<evidence type="ECO:0000313" key="1">
    <source>
        <dbReference type="EMBL" id="KAH7912574.1"/>
    </source>
</evidence>
<dbReference type="Proteomes" id="UP000790377">
    <property type="component" value="Unassembled WGS sequence"/>
</dbReference>
<accession>A0ACB8AI24</accession>